<dbReference type="GO" id="GO:0032259">
    <property type="term" value="P:methylation"/>
    <property type="evidence" value="ECO:0007669"/>
    <property type="project" value="UniProtKB-KW"/>
</dbReference>
<evidence type="ECO:0000313" key="8">
    <source>
        <dbReference type="Proteomes" id="UP000183180"/>
    </source>
</evidence>
<dbReference type="EC" id="2.1.2.1" evidence="4"/>
<dbReference type="PANTHER" id="PTHR11680:SF35">
    <property type="entry name" value="SERINE HYDROXYMETHYLTRANSFERASE 1"/>
    <property type="match status" value="1"/>
</dbReference>
<dbReference type="InterPro" id="IPR015422">
    <property type="entry name" value="PyrdxlP-dep_Trfase_small"/>
</dbReference>
<comment type="function">
    <text evidence="4">Catalyzes the reversible interconversion of serine and glycine with tetrahydrofolate (THF) serving as the one-carbon carrier. This reaction serves as the major source of one-carbon groups required for the biosynthesis of purines, thymidylate, methionine, and other important biomolecules.</text>
</comment>
<proteinExistence type="inferred from homology"/>
<dbReference type="NCBIfam" id="NF000586">
    <property type="entry name" value="PRK00011.1"/>
    <property type="match status" value="1"/>
</dbReference>
<reference evidence="7 8" key="1">
    <citation type="submission" date="2016-10" db="EMBL/GenBank/DDBJ databases">
        <authorList>
            <person name="de Groot N.N."/>
        </authorList>
    </citation>
    <scope>NUCLEOTIDE SEQUENCE [LARGE SCALE GENOMIC DNA]</scope>
    <source>
        <strain evidence="7 8">DSM 44215</strain>
    </source>
</reference>
<dbReference type="InterPro" id="IPR039429">
    <property type="entry name" value="SHMT-like_dom"/>
</dbReference>
<comment type="subunit">
    <text evidence="4">Homodimer.</text>
</comment>
<sequence>MGEIPSGIGSTGDPQIDALIERESTRRRTWLQLLASETEPTPGVRAAMASAFDAKYAEGRPGARYHGGCEVADELEDVATARARDLFGAGYADVQPLSGSAANLAVHAAFAQPGDPVLALRLEHGGHQTHGSRANFSGRWFSPLHYEVRRDDELIDYDQVRELALVHRPRLLVAGATAYSRSFDYPLLREIADDAECILLVDAAHLAGHVAAGLLPSPVPHADVVTFSTNKVFRGPRGGVVLARAEHADALCKAVHPFVQGGPSMHTIAAKAVTFHDAGTEDFASYVRESAHNARTLADALTERGLRVVSGGTDTHLAVVDVSALGISGARAQDRLNRAGIVVDKAVLPFDERPVSEGSGIRVGTTAATSRGLTPAVIPALADAMLAAMSTEDLSAHERIHREISDLACG</sequence>
<organism evidence="7 8">
    <name type="scientific">Gordonia westfalica</name>
    <dbReference type="NCBI Taxonomy" id="158898"/>
    <lineage>
        <taxon>Bacteria</taxon>
        <taxon>Bacillati</taxon>
        <taxon>Actinomycetota</taxon>
        <taxon>Actinomycetes</taxon>
        <taxon>Mycobacteriales</taxon>
        <taxon>Gordoniaceae</taxon>
        <taxon>Gordonia</taxon>
    </lineage>
</organism>
<dbReference type="SUPFAM" id="SSF53383">
    <property type="entry name" value="PLP-dependent transferases"/>
    <property type="match status" value="1"/>
</dbReference>
<feature type="binding site" evidence="4">
    <location>
        <position position="246"/>
    </location>
    <ligand>
        <name>(6S)-5,6,7,8-tetrahydrofolate</name>
        <dbReference type="ChEBI" id="CHEBI:57453"/>
    </ligand>
</feature>
<dbReference type="InterPro" id="IPR049943">
    <property type="entry name" value="Ser_HO-MeTrfase-like"/>
</dbReference>
<dbReference type="InterPro" id="IPR015424">
    <property type="entry name" value="PyrdxlP-dep_Trfase"/>
</dbReference>
<evidence type="ECO:0000256" key="3">
    <source>
        <dbReference type="ARBA" id="ARBA00022898"/>
    </source>
</evidence>
<dbReference type="CDD" id="cd00378">
    <property type="entry name" value="SHMT"/>
    <property type="match status" value="1"/>
</dbReference>
<dbReference type="UniPathway" id="UPA00193"/>
<comment type="cofactor">
    <cofactor evidence="1 4 5">
        <name>pyridoxal 5'-phosphate</name>
        <dbReference type="ChEBI" id="CHEBI:597326"/>
    </cofactor>
</comment>
<keyword evidence="4" id="KW-0554">One-carbon metabolism</keyword>
<dbReference type="Gene3D" id="3.40.640.10">
    <property type="entry name" value="Type I PLP-dependent aspartate aminotransferase-like (Major domain)"/>
    <property type="match status" value="1"/>
</dbReference>
<comment type="catalytic activity">
    <reaction evidence="4">
        <text>(6R)-5,10-methylene-5,6,7,8-tetrahydrofolate + glycine + H2O = (6S)-5,6,7,8-tetrahydrofolate + L-serine</text>
        <dbReference type="Rhea" id="RHEA:15481"/>
        <dbReference type="ChEBI" id="CHEBI:15377"/>
        <dbReference type="ChEBI" id="CHEBI:15636"/>
        <dbReference type="ChEBI" id="CHEBI:33384"/>
        <dbReference type="ChEBI" id="CHEBI:57305"/>
        <dbReference type="ChEBI" id="CHEBI:57453"/>
        <dbReference type="EC" id="2.1.2.1"/>
    </reaction>
</comment>
<dbReference type="InterPro" id="IPR015421">
    <property type="entry name" value="PyrdxlP-dep_Trfase_major"/>
</dbReference>
<dbReference type="Proteomes" id="UP000183180">
    <property type="component" value="Unassembled WGS sequence"/>
</dbReference>
<comment type="subcellular location">
    <subcellularLocation>
        <location evidence="4">Cytoplasm</location>
    </subcellularLocation>
</comment>
<accession>A0A1H2J613</accession>
<evidence type="ECO:0000256" key="1">
    <source>
        <dbReference type="ARBA" id="ARBA00001933"/>
    </source>
</evidence>
<name>A0A1H2J613_9ACTN</name>
<feature type="binding site" evidence="4">
    <location>
        <position position="122"/>
    </location>
    <ligand>
        <name>(6S)-5,6,7,8-tetrahydrofolate</name>
        <dbReference type="ChEBI" id="CHEBI:57453"/>
    </ligand>
</feature>
<dbReference type="GO" id="GO:0005829">
    <property type="term" value="C:cytosol"/>
    <property type="evidence" value="ECO:0007669"/>
    <property type="project" value="TreeGrafter"/>
</dbReference>
<dbReference type="GO" id="GO:0008168">
    <property type="term" value="F:methyltransferase activity"/>
    <property type="evidence" value="ECO:0007669"/>
    <property type="project" value="UniProtKB-KW"/>
</dbReference>
<feature type="modified residue" description="N6-(pyridoxal phosphate)lysine" evidence="4 5">
    <location>
        <position position="231"/>
    </location>
</feature>
<comment type="pathway">
    <text evidence="4">One-carbon metabolism; tetrahydrofolate interconversion.</text>
</comment>
<dbReference type="PIRSF" id="PIRSF000412">
    <property type="entry name" value="SHMT"/>
    <property type="match status" value="1"/>
</dbReference>
<dbReference type="HAMAP" id="MF_00051">
    <property type="entry name" value="SHMT"/>
    <property type="match status" value="1"/>
</dbReference>
<dbReference type="AlphaFoldDB" id="A0A1H2J613"/>
<dbReference type="GO" id="GO:0019264">
    <property type="term" value="P:glycine biosynthetic process from serine"/>
    <property type="evidence" value="ECO:0007669"/>
    <property type="project" value="InterPro"/>
</dbReference>
<comment type="similarity">
    <text evidence="2 4">Belongs to the SHMT family.</text>
</comment>
<evidence type="ECO:0000256" key="5">
    <source>
        <dbReference type="PIRSR" id="PIRSR000412-50"/>
    </source>
</evidence>
<gene>
    <name evidence="4" type="primary">glyA</name>
    <name evidence="7" type="ORF">SAMN04488548_1341749</name>
</gene>
<keyword evidence="4 7" id="KW-0808">Transferase</keyword>
<dbReference type="GO" id="GO:0030170">
    <property type="term" value="F:pyridoxal phosphate binding"/>
    <property type="evidence" value="ECO:0007669"/>
    <property type="project" value="UniProtKB-UniRule"/>
</dbReference>
<dbReference type="Pfam" id="PF00464">
    <property type="entry name" value="SHMT"/>
    <property type="match status" value="1"/>
</dbReference>
<dbReference type="STRING" id="158898.SAMN04488548_1341749"/>
<dbReference type="PANTHER" id="PTHR11680">
    <property type="entry name" value="SERINE HYDROXYMETHYLTRANSFERASE"/>
    <property type="match status" value="1"/>
</dbReference>
<dbReference type="GO" id="GO:0004372">
    <property type="term" value="F:glycine hydroxymethyltransferase activity"/>
    <property type="evidence" value="ECO:0007669"/>
    <property type="project" value="UniProtKB-EC"/>
</dbReference>
<dbReference type="Gene3D" id="3.90.1150.10">
    <property type="entry name" value="Aspartate Aminotransferase, domain 1"/>
    <property type="match status" value="1"/>
</dbReference>
<protein>
    <recommendedName>
        <fullName evidence="4">Probable serine hydroxymethyltransferase</fullName>
        <shortName evidence="4">SHMT</shortName>
        <shortName evidence="4">Serine methylase</shortName>
        <ecNumber evidence="4">2.1.2.1</ecNumber>
    </recommendedName>
</protein>
<evidence type="ECO:0000313" key="7">
    <source>
        <dbReference type="EMBL" id="SDU51605.1"/>
    </source>
</evidence>
<dbReference type="InterPro" id="IPR001085">
    <property type="entry name" value="Ser_HO-MeTrfase"/>
</dbReference>
<keyword evidence="4" id="KW-0963">Cytoplasm</keyword>
<dbReference type="EMBL" id="FNLM01000034">
    <property type="protein sequence ID" value="SDU51605.1"/>
    <property type="molecule type" value="Genomic_DNA"/>
</dbReference>
<evidence type="ECO:0000256" key="4">
    <source>
        <dbReference type="HAMAP-Rule" id="MF_00051"/>
    </source>
</evidence>
<evidence type="ECO:0000256" key="2">
    <source>
        <dbReference type="ARBA" id="ARBA00006376"/>
    </source>
</evidence>
<keyword evidence="3 4" id="KW-0663">Pyridoxal phosphate</keyword>
<feature type="domain" description="Serine hydroxymethyltransferase-like" evidence="6">
    <location>
        <begin position="12"/>
        <end position="378"/>
    </location>
</feature>
<keyword evidence="7" id="KW-0489">Methyltransferase</keyword>
<evidence type="ECO:0000259" key="6">
    <source>
        <dbReference type="Pfam" id="PF00464"/>
    </source>
</evidence>
<dbReference type="GO" id="GO:0035999">
    <property type="term" value="P:tetrahydrofolate interconversion"/>
    <property type="evidence" value="ECO:0007669"/>
    <property type="project" value="UniProtKB-UniRule"/>
</dbReference>
<comment type="caution">
    <text evidence="4">Lacks conserved residue(s) required for the propagation of feature annotation.</text>
</comment>